<keyword evidence="2" id="KW-1185">Reference proteome</keyword>
<evidence type="ECO:0000313" key="2">
    <source>
        <dbReference type="Proteomes" id="UP000199163"/>
    </source>
</evidence>
<dbReference type="Proteomes" id="UP000199163">
    <property type="component" value="Unassembled WGS sequence"/>
</dbReference>
<gene>
    <name evidence="1" type="ORF">SAMN05192534_1237</name>
</gene>
<evidence type="ECO:0000313" key="1">
    <source>
        <dbReference type="EMBL" id="SDI14354.1"/>
    </source>
</evidence>
<dbReference type="AlphaFoldDB" id="A0A1G8I691"/>
<accession>A0A1G8I691</accession>
<dbReference type="RefSeq" id="WP_175487530.1">
    <property type="nucleotide sequence ID" value="NZ_FNDK01000023.1"/>
</dbReference>
<name>A0A1G8I691_9BACI</name>
<proteinExistence type="predicted"/>
<organism evidence="1 2">
    <name type="scientific">Alteribacillus persepolensis</name>
    <dbReference type="NCBI Taxonomy" id="568899"/>
    <lineage>
        <taxon>Bacteria</taxon>
        <taxon>Bacillati</taxon>
        <taxon>Bacillota</taxon>
        <taxon>Bacilli</taxon>
        <taxon>Bacillales</taxon>
        <taxon>Bacillaceae</taxon>
        <taxon>Alteribacillus</taxon>
    </lineage>
</organism>
<dbReference type="EMBL" id="FNDK01000023">
    <property type="protein sequence ID" value="SDI14354.1"/>
    <property type="molecule type" value="Genomic_DNA"/>
</dbReference>
<dbReference type="STRING" id="568899.SAMN05192534_1237"/>
<protein>
    <submittedName>
        <fullName evidence="1">Uncharacterized protein</fullName>
    </submittedName>
</protein>
<sequence>MRIDNGMLEPLPWEYEPRECLECGEMYEQELIDRDGVCVNCGDRGVDPILNFIWRDR</sequence>
<reference evidence="2" key="1">
    <citation type="submission" date="2016-10" db="EMBL/GenBank/DDBJ databases">
        <authorList>
            <person name="Varghese N."/>
            <person name="Submissions S."/>
        </authorList>
    </citation>
    <scope>NUCLEOTIDE SEQUENCE [LARGE SCALE GENOMIC DNA]</scope>
    <source>
        <strain evidence="2">DSM 21632</strain>
    </source>
</reference>